<sequence>MDSLKKYSNDELVYHVNQLQMNNLLLTNEQFLNFEIEDLTPEGHALLAKIRNEQNWSKTKKIARSLGGLSILTLKVVANSVFEKFVSDFIDSNF</sequence>
<organism evidence="1 2">
    <name type="scientific">Ligilactobacillus equi DSM 15833 = JCM 10991</name>
    <dbReference type="NCBI Taxonomy" id="1423740"/>
    <lineage>
        <taxon>Bacteria</taxon>
        <taxon>Bacillati</taxon>
        <taxon>Bacillota</taxon>
        <taxon>Bacilli</taxon>
        <taxon>Lactobacillales</taxon>
        <taxon>Lactobacillaceae</taxon>
        <taxon>Ligilactobacillus</taxon>
    </lineage>
</organism>
<name>A0A0R1TKK3_9LACO</name>
<accession>A0A0R1TKK3</accession>
<reference evidence="1 2" key="1">
    <citation type="journal article" date="2015" name="Genome Announc.">
        <title>Expanding the biotechnology potential of lactobacilli through comparative genomics of 213 strains and associated genera.</title>
        <authorList>
            <person name="Sun Z."/>
            <person name="Harris H.M."/>
            <person name="McCann A."/>
            <person name="Guo C."/>
            <person name="Argimon S."/>
            <person name="Zhang W."/>
            <person name="Yang X."/>
            <person name="Jeffery I.B."/>
            <person name="Cooney J.C."/>
            <person name="Kagawa T.F."/>
            <person name="Liu W."/>
            <person name="Song Y."/>
            <person name="Salvetti E."/>
            <person name="Wrobel A."/>
            <person name="Rasinkangas P."/>
            <person name="Parkhill J."/>
            <person name="Rea M.C."/>
            <person name="O'Sullivan O."/>
            <person name="Ritari J."/>
            <person name="Douillard F.P."/>
            <person name="Paul Ross R."/>
            <person name="Yang R."/>
            <person name="Briner A.E."/>
            <person name="Felis G.E."/>
            <person name="de Vos W.M."/>
            <person name="Barrangou R."/>
            <person name="Klaenhammer T.R."/>
            <person name="Caufield P.W."/>
            <person name="Cui Y."/>
            <person name="Zhang H."/>
            <person name="O'Toole P.W."/>
        </authorList>
    </citation>
    <scope>NUCLEOTIDE SEQUENCE [LARGE SCALE GENOMIC DNA]</scope>
    <source>
        <strain evidence="1 2">DSM 15833</strain>
    </source>
</reference>
<gene>
    <name evidence="1" type="ORF">FC36_GL001359</name>
</gene>
<dbReference type="AlphaFoldDB" id="A0A0R1TKK3"/>
<comment type="caution">
    <text evidence="1">The sequence shown here is derived from an EMBL/GenBank/DDBJ whole genome shotgun (WGS) entry which is preliminary data.</text>
</comment>
<evidence type="ECO:0000313" key="1">
    <source>
        <dbReference type="EMBL" id="KRL81767.1"/>
    </source>
</evidence>
<evidence type="ECO:0000313" key="2">
    <source>
        <dbReference type="Proteomes" id="UP000051048"/>
    </source>
</evidence>
<proteinExistence type="predicted"/>
<dbReference type="Pfam" id="PF10711">
    <property type="entry name" value="DUF2513"/>
    <property type="match status" value="1"/>
</dbReference>
<protein>
    <submittedName>
        <fullName evidence="1">Uncharacterized protein</fullName>
    </submittedName>
</protein>
<dbReference type="STRING" id="1423740.FC36_GL001359"/>
<dbReference type="Proteomes" id="UP000051048">
    <property type="component" value="Unassembled WGS sequence"/>
</dbReference>
<dbReference type="PATRIC" id="fig|1423740.3.peg.1463"/>
<dbReference type="InterPro" id="IPR019650">
    <property type="entry name" value="DUF2513"/>
</dbReference>
<dbReference type="EMBL" id="AZFH01000031">
    <property type="protein sequence ID" value="KRL81767.1"/>
    <property type="molecule type" value="Genomic_DNA"/>
</dbReference>